<gene>
    <name evidence="1" type="ORF">RY972_09900</name>
</gene>
<keyword evidence="2" id="KW-1185">Reference proteome</keyword>
<sequence length="383" mass="42926">MGLLGVIPLFTPVSVLAGASIAIPAIYKLLTSKENAESVDQESVNELHDYIARHSLTKEEALEKGFKFPPGHPKVGGTYVPHPLSSYPHSLKRDLYIPEHVFDEILFEEREAELLTLLVKLGATEVEISKNVNFSFLEKNKLNIGANVNGVGSSSLSGEKDIENENNANNTRTFLLKGKPWGDESKIDKNEFAWLQFEPSWNALVTAREIGGCTCASLEIKEASKYTSNKNLAMQLQASIYSGQWCRWFISARFAGNIILCKSTVFLDSSVGYNKRSALHPTFIFFLALPYSGVFHGSHFTLTSSIPSYISNKDSIAAPFWPLPSAPSIYWPTSYYLFFSHIDKNNDQKDPQIKQSVAHFPTIYFNRRIINSLTQIELLIIYN</sequence>
<protein>
    <submittedName>
        <fullName evidence="1">Uncharacterized protein</fullName>
    </submittedName>
</protein>
<evidence type="ECO:0000313" key="2">
    <source>
        <dbReference type="Proteomes" id="UP001302667"/>
    </source>
</evidence>
<evidence type="ECO:0000313" key="1">
    <source>
        <dbReference type="EMBL" id="WOE68328.1"/>
    </source>
</evidence>
<dbReference type="EMBL" id="CP136584">
    <property type="protein sequence ID" value="WOE68328.1"/>
    <property type="molecule type" value="Genomic_DNA"/>
</dbReference>
<dbReference type="Proteomes" id="UP001302667">
    <property type="component" value="Chromosome"/>
</dbReference>
<dbReference type="RefSeq" id="WP_317104112.1">
    <property type="nucleotide sequence ID" value="NZ_CP136584.1"/>
</dbReference>
<proteinExistence type="predicted"/>
<organism evidence="1 2">
    <name type="scientific">Aeromonas allosaccharophila</name>
    <dbReference type="NCBI Taxonomy" id="656"/>
    <lineage>
        <taxon>Bacteria</taxon>
        <taxon>Pseudomonadati</taxon>
        <taxon>Pseudomonadota</taxon>
        <taxon>Gammaproteobacteria</taxon>
        <taxon>Aeromonadales</taxon>
        <taxon>Aeromonadaceae</taxon>
        <taxon>Aeromonas</taxon>
    </lineage>
</organism>
<name>A0ABZ0FG49_9GAMM</name>
<reference evidence="1 2" key="1">
    <citation type="submission" date="2023-10" db="EMBL/GenBank/DDBJ databases">
        <title>Genome analysis of psychrotrophic aerobic bacterium Aeromonas allosaccharophila BIM B-1809 isolated from infected fish.</title>
        <authorList>
            <person name="Leanovich S.I."/>
            <person name="Sidarenka A.V."/>
            <person name="Akhremchuk A.E."/>
            <person name="Sikolenko M.A."/>
            <person name="Valentovich L.N."/>
        </authorList>
    </citation>
    <scope>NUCLEOTIDE SEQUENCE [LARGE SCALE GENOMIC DNA]</scope>
    <source>
        <strain evidence="1 2">BIM B-1809</strain>
    </source>
</reference>
<accession>A0ABZ0FG49</accession>